<dbReference type="InterPro" id="IPR040378">
    <property type="entry name" value="BASL"/>
</dbReference>
<dbReference type="AlphaFoldDB" id="A0ABC8RKB7"/>
<protein>
    <recommendedName>
        <fullName evidence="4">18S pre-ribosomal assembly protein gar2-related</fullName>
    </recommendedName>
</protein>
<evidence type="ECO:0000313" key="3">
    <source>
        <dbReference type="Proteomes" id="UP001642360"/>
    </source>
</evidence>
<dbReference type="Proteomes" id="UP001642360">
    <property type="component" value="Unassembled WGS sequence"/>
</dbReference>
<gene>
    <name evidence="2" type="ORF">ILEXP_LOCUS10150</name>
</gene>
<dbReference type="PANTHER" id="PTHR33914:SF2">
    <property type="entry name" value="OS02G0582100 PROTEIN"/>
    <property type="match status" value="1"/>
</dbReference>
<proteinExistence type="predicted"/>
<evidence type="ECO:0000256" key="1">
    <source>
        <dbReference type="SAM" id="MobiDB-lite"/>
    </source>
</evidence>
<feature type="region of interest" description="Disordered" evidence="1">
    <location>
        <begin position="358"/>
        <end position="413"/>
    </location>
</feature>
<evidence type="ECO:0008006" key="4">
    <source>
        <dbReference type="Google" id="ProtNLM"/>
    </source>
</evidence>
<feature type="compositionally biased region" description="Basic and acidic residues" evidence="1">
    <location>
        <begin position="376"/>
        <end position="408"/>
    </location>
</feature>
<organism evidence="2 3">
    <name type="scientific">Ilex paraguariensis</name>
    <name type="common">yerba mate</name>
    <dbReference type="NCBI Taxonomy" id="185542"/>
    <lineage>
        <taxon>Eukaryota</taxon>
        <taxon>Viridiplantae</taxon>
        <taxon>Streptophyta</taxon>
        <taxon>Embryophyta</taxon>
        <taxon>Tracheophyta</taxon>
        <taxon>Spermatophyta</taxon>
        <taxon>Magnoliopsida</taxon>
        <taxon>eudicotyledons</taxon>
        <taxon>Gunneridae</taxon>
        <taxon>Pentapetalae</taxon>
        <taxon>asterids</taxon>
        <taxon>campanulids</taxon>
        <taxon>Aquifoliales</taxon>
        <taxon>Aquifoliaceae</taxon>
        <taxon>Ilex</taxon>
    </lineage>
</organism>
<dbReference type="EMBL" id="CAUOFW020001225">
    <property type="protein sequence ID" value="CAK9142467.1"/>
    <property type="molecule type" value="Genomic_DNA"/>
</dbReference>
<sequence length="506" mass="56281">MFASQLLRVLHNLQTNVNHETCPPNTLQPKGTMMENQNGILCHNSYGRDADTMAPKTNHEGEFWKNQELNCSGVMDDFTNSNENDMRDSLIKANENEVLCPSNGCGRHADSSKSDTRNRVELWSADQPECSVVLDDFTEARCTTHSDWFEKDMNLCNDKNVMQCHLPELYVVKDICIDEGVLSDDKILIESSEVDHTGHWNSLISAENKISVDAKESVDIELLIPDRLNSSPEKYCDKDASKDCEAKERTDIEFLIPDGLKSSSKVDIHKDAAKECGPEAEDSAQMFETDCNAIDKEVDDAPREEFVPSGMLPEHEFGTETSLESLLKISDCDGNEVAEQSCQIPCAEAVVDSPVVVSADEDSNKNGVADTLSCTRKVESRTSSRDEKPENDHEQPKNVPESKKEPNHGDMVSDNVSLANQVQRGEGQSSFSMAGTMSGLITYSGPIAYSGSNSLRSDSSTTSTRSFAFPILQPEWSSSPVRMVKADQKHHRKRRSWMQSLLCCRF</sequence>
<accession>A0ABC8RKB7</accession>
<name>A0ABC8RKB7_9AQUA</name>
<evidence type="ECO:0000313" key="2">
    <source>
        <dbReference type="EMBL" id="CAK9142467.1"/>
    </source>
</evidence>
<reference evidence="2 3" key="1">
    <citation type="submission" date="2024-02" db="EMBL/GenBank/DDBJ databases">
        <authorList>
            <person name="Vignale AGUSTIN F."/>
            <person name="Sosa J E."/>
            <person name="Modenutti C."/>
        </authorList>
    </citation>
    <scope>NUCLEOTIDE SEQUENCE [LARGE SCALE GENOMIC DNA]</scope>
</reference>
<keyword evidence="3" id="KW-1185">Reference proteome</keyword>
<comment type="caution">
    <text evidence="2">The sequence shown here is derived from an EMBL/GenBank/DDBJ whole genome shotgun (WGS) entry which is preliminary data.</text>
</comment>
<dbReference type="PANTHER" id="PTHR33914">
    <property type="entry name" value="18S PRE-RIBOSOMAL ASSEMBLY PROTEIN GAR2-LIKE PROTEIN"/>
    <property type="match status" value="1"/>
</dbReference>